<dbReference type="AlphaFoldDB" id="A0AAJ5YV91"/>
<feature type="compositionally biased region" description="Polar residues" evidence="1">
    <location>
        <begin position="479"/>
        <end position="498"/>
    </location>
</feature>
<organism evidence="2 3">
    <name type="scientific">Malassezia yamatoensis</name>
    <dbReference type="NCBI Taxonomy" id="253288"/>
    <lineage>
        <taxon>Eukaryota</taxon>
        <taxon>Fungi</taxon>
        <taxon>Dikarya</taxon>
        <taxon>Basidiomycota</taxon>
        <taxon>Ustilaginomycotina</taxon>
        <taxon>Malasseziomycetes</taxon>
        <taxon>Malasseziales</taxon>
        <taxon>Malasseziaceae</taxon>
        <taxon>Malassezia</taxon>
    </lineage>
</organism>
<dbReference type="EMBL" id="CP119949">
    <property type="protein sequence ID" value="WFD01015.1"/>
    <property type="molecule type" value="Genomic_DNA"/>
</dbReference>
<protein>
    <submittedName>
        <fullName evidence="2">Uncharacterized protein</fullName>
    </submittedName>
</protein>
<feature type="compositionally biased region" description="Polar residues" evidence="1">
    <location>
        <begin position="100"/>
        <end position="111"/>
    </location>
</feature>
<keyword evidence="3" id="KW-1185">Reference proteome</keyword>
<feature type="region of interest" description="Disordered" evidence="1">
    <location>
        <begin position="287"/>
        <end position="552"/>
    </location>
</feature>
<accession>A0AAJ5YV91</accession>
<proteinExistence type="predicted"/>
<reference evidence="2 3" key="1">
    <citation type="submission" date="2023-03" db="EMBL/GenBank/DDBJ databases">
        <title>Mating type loci evolution in Malassezia.</title>
        <authorList>
            <person name="Coelho M.A."/>
        </authorList>
    </citation>
    <scope>NUCLEOTIDE SEQUENCE [LARGE SCALE GENOMIC DNA]</scope>
    <source>
        <strain evidence="2 3">CBS 9725</strain>
    </source>
</reference>
<sequence length="697" mass="78668">MGGRGWRGRVEYDQADVEAVVQVMNRSNPPWNVSRLARILSRERPAHTYSSYQTFLQKNMVERLNLQQKWRESRAEHGFELNQEHVPRNQRVKSHHAAHATSSRPDRTNVSPPRVAGGMSVGELHAAFAPRSSSVESLDELDEPQNQIANEQQALHSSVSESEEDSMDEEEMLAFENRHLHHHTPRPPPTKRRHEAFLPEEVDHLVDQLVNLLSELRWGQIQLPDGHWEVDIEAELPTLNASFWKQLESTFPRHSARSWMLHFERNASTLWSTATDRYVLRVVPSPSGALDTQTESRSVSSEEQIESHPRQANRLESSSFPDASTSQSSETMQDGSDAGTQEGSGETSQRGSDASSQDRRGSSPASNPKHSSTTSTNAENANSEAPQSLRRVRSTARPSDHETSQPLESNQAPTLSKKQATNPIQRADANSDAYSDPPSSHTVHRTKVRGVPSTSTPKRASRRPRSIQDTPDSSMDAANVSNALPIQTPESRKSTYTPYSVRVGQRKDHHQAKAHARERQEASLSEIMPSPLRGTEPRLTSRSASRSVPASNFHSVDDKHGLSWSTDMIDLSGALRPWQSEARRTSQFKIEQQLARAQYEARVWELCSDFALTTPAQLVPFMMQAEGDVDGCRKRLEEYIDALAWEYDTERTTILELLETQLGNFQQVIQVLDIQQRSFERSMERERSTLQRSRSRQ</sequence>
<evidence type="ECO:0000313" key="2">
    <source>
        <dbReference type="EMBL" id="WFD01015.1"/>
    </source>
</evidence>
<name>A0AAJ5YV91_9BASI</name>
<feature type="compositionally biased region" description="Polar residues" evidence="1">
    <location>
        <begin position="404"/>
        <end position="424"/>
    </location>
</feature>
<feature type="compositionally biased region" description="Polar residues" evidence="1">
    <location>
        <begin position="363"/>
        <end position="386"/>
    </location>
</feature>
<feature type="region of interest" description="Disordered" evidence="1">
    <location>
        <begin position="79"/>
        <end position="118"/>
    </location>
</feature>
<feature type="region of interest" description="Disordered" evidence="1">
    <location>
        <begin position="151"/>
        <end position="170"/>
    </location>
</feature>
<dbReference type="Proteomes" id="UP001219567">
    <property type="component" value="Chromosome 7"/>
</dbReference>
<gene>
    <name evidence="2" type="ORF">MYAM1_003775</name>
</gene>
<feature type="compositionally biased region" description="Polar residues" evidence="1">
    <location>
        <begin position="538"/>
        <end position="552"/>
    </location>
</feature>
<evidence type="ECO:0000313" key="3">
    <source>
        <dbReference type="Proteomes" id="UP001219567"/>
    </source>
</evidence>
<feature type="compositionally biased region" description="Basic residues" evidence="1">
    <location>
        <begin position="88"/>
        <end position="98"/>
    </location>
</feature>
<evidence type="ECO:0000256" key="1">
    <source>
        <dbReference type="SAM" id="MobiDB-lite"/>
    </source>
</evidence>
<feature type="compositionally biased region" description="Polar residues" evidence="1">
    <location>
        <begin position="314"/>
        <end position="355"/>
    </location>
</feature>
<feature type="compositionally biased region" description="Acidic residues" evidence="1">
    <location>
        <begin position="161"/>
        <end position="170"/>
    </location>
</feature>
<feature type="compositionally biased region" description="Polar residues" evidence="1">
    <location>
        <begin position="290"/>
        <end position="302"/>
    </location>
</feature>